<keyword evidence="1" id="KW-0812">Transmembrane</keyword>
<gene>
    <name evidence="2" type="ORF">D5S18_22875</name>
</gene>
<sequence length="172" mass="18144">MRVEPKAAHTANSARRLGISGTLRGFFGAAVVLGGIGAAGLILGLPGCARDESSGGALPVGELTTGRCVDGLPAERPGTVTARSCTEPHDAEVVYQFDLPPGPWPGEIEITRQINMRCAPSFSAAMQRNRGGRPLRNYCVHPLDSADWVHTQRISCLVMSRNGEKLTAPVLG</sequence>
<evidence type="ECO:0008006" key="4">
    <source>
        <dbReference type="Google" id="ProtNLM"/>
    </source>
</evidence>
<accession>A0A3A4KDU2</accession>
<evidence type="ECO:0000313" key="2">
    <source>
        <dbReference type="EMBL" id="RJO72031.1"/>
    </source>
</evidence>
<protein>
    <recommendedName>
        <fullName evidence="4">Septum formation-related domain-containing protein</fullName>
    </recommendedName>
</protein>
<keyword evidence="3" id="KW-1185">Reference proteome</keyword>
<evidence type="ECO:0000256" key="1">
    <source>
        <dbReference type="SAM" id="Phobius"/>
    </source>
</evidence>
<keyword evidence="1" id="KW-1133">Transmembrane helix</keyword>
<feature type="transmembrane region" description="Helical" evidence="1">
    <location>
        <begin position="21"/>
        <end position="45"/>
    </location>
</feature>
<dbReference type="EMBL" id="QZFU01000029">
    <property type="protein sequence ID" value="RJO72031.1"/>
    <property type="molecule type" value="Genomic_DNA"/>
</dbReference>
<comment type="caution">
    <text evidence="2">The sequence shown here is derived from an EMBL/GenBank/DDBJ whole genome shotgun (WGS) entry which is preliminary data.</text>
</comment>
<evidence type="ECO:0000313" key="3">
    <source>
        <dbReference type="Proteomes" id="UP000266677"/>
    </source>
</evidence>
<name>A0A3A4KDU2_9NOCA</name>
<reference evidence="2 3" key="1">
    <citation type="submission" date="2018-09" db="EMBL/GenBank/DDBJ databases">
        <title>YIM PH21274 draft genome.</title>
        <authorList>
            <person name="Miao C."/>
        </authorList>
    </citation>
    <scope>NUCLEOTIDE SEQUENCE [LARGE SCALE GENOMIC DNA]</scope>
    <source>
        <strain evidence="2 3">YIM PH 21724</strain>
    </source>
</reference>
<keyword evidence="1" id="KW-0472">Membrane</keyword>
<proteinExistence type="predicted"/>
<dbReference type="AlphaFoldDB" id="A0A3A4KDU2"/>
<organism evidence="2 3">
    <name type="scientific">Nocardia panacis</name>
    <dbReference type="NCBI Taxonomy" id="2340916"/>
    <lineage>
        <taxon>Bacteria</taxon>
        <taxon>Bacillati</taxon>
        <taxon>Actinomycetota</taxon>
        <taxon>Actinomycetes</taxon>
        <taxon>Mycobacteriales</taxon>
        <taxon>Nocardiaceae</taxon>
        <taxon>Nocardia</taxon>
    </lineage>
</organism>
<dbReference type="Proteomes" id="UP000266677">
    <property type="component" value="Unassembled WGS sequence"/>
</dbReference>